<protein>
    <recommendedName>
        <fullName evidence="3">Hybrid sensor histidine kinase/response regulator</fullName>
    </recommendedName>
</protein>
<gene>
    <name evidence="1" type="ORF">GAK31_00275</name>
</gene>
<sequence>MPIAVPPFPRATGDAAAAIRARDWRGTVLGEPAQWPVALRCALELMLNSPESMYLVRGPELVFFHNDAYAPILGPRLHGAIGQPLRVLWADA</sequence>
<evidence type="ECO:0000313" key="1">
    <source>
        <dbReference type="EMBL" id="KAF1017016.1"/>
    </source>
</evidence>
<dbReference type="AlphaFoldDB" id="A0A7V8FJ58"/>
<dbReference type="EMBL" id="WNDS01000001">
    <property type="protein sequence ID" value="KAF1017016.1"/>
    <property type="molecule type" value="Genomic_DNA"/>
</dbReference>
<name>A0A7V8FJ58_STEMA</name>
<dbReference type="Proteomes" id="UP000487117">
    <property type="component" value="Unassembled WGS sequence"/>
</dbReference>
<reference evidence="2" key="1">
    <citation type="journal article" date="2020" name="MBio">
        <title>Horizontal gene transfer to a defensive symbiont with a reduced genome amongst a multipartite beetle microbiome.</title>
        <authorList>
            <person name="Waterworth S.C."/>
            <person name="Florez L.V."/>
            <person name="Rees E.R."/>
            <person name="Hertweck C."/>
            <person name="Kaltenpoth M."/>
            <person name="Kwan J.C."/>
        </authorList>
    </citation>
    <scope>NUCLEOTIDE SEQUENCE [LARGE SCALE GENOMIC DNA]</scope>
</reference>
<evidence type="ECO:0008006" key="3">
    <source>
        <dbReference type="Google" id="ProtNLM"/>
    </source>
</evidence>
<evidence type="ECO:0000313" key="2">
    <source>
        <dbReference type="Proteomes" id="UP000487117"/>
    </source>
</evidence>
<proteinExistence type="predicted"/>
<comment type="caution">
    <text evidence="1">The sequence shown here is derived from an EMBL/GenBank/DDBJ whole genome shotgun (WGS) entry which is preliminary data.</text>
</comment>
<organism evidence="1 2">
    <name type="scientific">Stenotrophomonas maltophilia</name>
    <name type="common">Pseudomonas maltophilia</name>
    <name type="synonym">Xanthomonas maltophilia</name>
    <dbReference type="NCBI Taxonomy" id="40324"/>
    <lineage>
        <taxon>Bacteria</taxon>
        <taxon>Pseudomonadati</taxon>
        <taxon>Pseudomonadota</taxon>
        <taxon>Gammaproteobacteria</taxon>
        <taxon>Lysobacterales</taxon>
        <taxon>Lysobacteraceae</taxon>
        <taxon>Stenotrophomonas</taxon>
        <taxon>Stenotrophomonas maltophilia group</taxon>
    </lineage>
</organism>
<accession>A0A7V8FJ58</accession>